<dbReference type="InterPro" id="IPR033697">
    <property type="entry name" value="Ribonuclease_T2_eukaryotic"/>
</dbReference>
<dbReference type="PROSITE" id="PS00530">
    <property type="entry name" value="RNASE_T2_1"/>
    <property type="match status" value="1"/>
</dbReference>
<dbReference type="InterPro" id="IPR001568">
    <property type="entry name" value="RNase_T2-like"/>
</dbReference>
<reference evidence="11 12" key="1">
    <citation type="journal article" date="2018" name="BMC Genomics">
        <title>Comparative genome analyses reveal sequence features reflecting distinct modes of host-adaptation between dicot and monocot powdery mildew.</title>
        <authorList>
            <person name="Wu Y."/>
            <person name="Ma X."/>
            <person name="Pan Z."/>
            <person name="Kale S.D."/>
            <person name="Song Y."/>
            <person name="King H."/>
            <person name="Zhang Q."/>
            <person name="Presley C."/>
            <person name="Deng X."/>
            <person name="Wei C.I."/>
            <person name="Xiao S."/>
        </authorList>
    </citation>
    <scope>NUCLEOTIDE SEQUENCE [LARGE SCALE GENOMIC DNA]</scope>
    <source>
        <strain evidence="11">UMSG2</strain>
    </source>
</reference>
<comment type="caution">
    <text evidence="11">The sequence shown here is derived from an EMBL/GenBank/DDBJ whole genome shotgun (WGS) entry which is preliminary data.</text>
</comment>
<evidence type="ECO:0000256" key="6">
    <source>
        <dbReference type="ARBA" id="ARBA00023157"/>
    </source>
</evidence>
<feature type="active site" evidence="9">
    <location>
        <position position="89"/>
    </location>
</feature>
<dbReference type="GO" id="GO:0006401">
    <property type="term" value="P:RNA catabolic process"/>
    <property type="evidence" value="ECO:0007669"/>
    <property type="project" value="TreeGrafter"/>
</dbReference>
<dbReference type="STRING" id="212602.A0A420HY83"/>
<protein>
    <recommendedName>
        <fullName evidence="2">ribonuclease T2</fullName>
        <ecNumber evidence="2">4.6.1.19</ecNumber>
    </recommendedName>
</protein>
<feature type="active site" evidence="9">
    <location>
        <position position="146"/>
    </location>
</feature>
<evidence type="ECO:0000256" key="4">
    <source>
        <dbReference type="ARBA" id="ARBA00022759"/>
    </source>
</evidence>
<keyword evidence="12" id="KW-1185">Reference proteome</keyword>
<dbReference type="Proteomes" id="UP000286134">
    <property type="component" value="Unassembled WGS sequence"/>
</dbReference>
<dbReference type="EC" id="4.6.1.19" evidence="2"/>
<evidence type="ECO:0000256" key="1">
    <source>
        <dbReference type="ARBA" id="ARBA00007469"/>
    </source>
</evidence>
<dbReference type="AlphaFoldDB" id="A0A420HY83"/>
<keyword evidence="4" id="KW-0255">Endonuclease</keyword>
<accession>A0A420HY83</accession>
<dbReference type="Pfam" id="PF00445">
    <property type="entry name" value="Ribonuclease_T2"/>
    <property type="match status" value="1"/>
</dbReference>
<sequence>MRLIWTLLSQNPLGIFDNSLWDSSRPLFSPSSSTRINAESCPVNCPVSCHNSTAFSDSCCFIYPSGQFMSTQFWDAHPAVGPVDSWTIHGLWPDNCDGSYPTYCSAAPQYHNISDIISTVSPSLYEFMNKYWLPNRGSPDKFWMHEWNKHGTCVNTLTSTCYSESQYIAGIEVVDYFQKAVDLFKQLDTYKALSSAGILPSHDKTYSLKEIQETLTRITGQEAILNCHGAQLNQVWYSFNVKGNLQTGIFVPTYGVHSSTGNCPAYGIKYLPKDV</sequence>
<dbReference type="GO" id="GO:0003723">
    <property type="term" value="F:RNA binding"/>
    <property type="evidence" value="ECO:0007669"/>
    <property type="project" value="InterPro"/>
</dbReference>
<evidence type="ECO:0000256" key="5">
    <source>
        <dbReference type="ARBA" id="ARBA00022801"/>
    </source>
</evidence>
<evidence type="ECO:0000256" key="3">
    <source>
        <dbReference type="ARBA" id="ARBA00022722"/>
    </source>
</evidence>
<keyword evidence="7" id="KW-0325">Glycoprotein</keyword>
<dbReference type="FunFam" id="3.90.730.10:FF:000004">
    <property type="entry name" value="Ribonuclease T2-like"/>
    <property type="match status" value="1"/>
</dbReference>
<dbReference type="PROSITE" id="PS00531">
    <property type="entry name" value="RNASE_T2_2"/>
    <property type="match status" value="1"/>
</dbReference>
<evidence type="ECO:0000256" key="7">
    <source>
        <dbReference type="ARBA" id="ARBA00023180"/>
    </source>
</evidence>
<dbReference type="Gene3D" id="3.90.730.10">
    <property type="entry name" value="Ribonuclease T2-like"/>
    <property type="match status" value="1"/>
</dbReference>
<dbReference type="OrthoDB" id="435754at2759"/>
<comment type="similarity">
    <text evidence="1 10">Belongs to the RNase T2 family.</text>
</comment>
<proteinExistence type="inferred from homology"/>
<evidence type="ECO:0000256" key="2">
    <source>
        <dbReference type="ARBA" id="ARBA00012571"/>
    </source>
</evidence>
<evidence type="ECO:0000256" key="10">
    <source>
        <dbReference type="RuleBase" id="RU004328"/>
    </source>
</evidence>
<keyword evidence="6" id="KW-1015">Disulfide bond</keyword>
<dbReference type="PANTHER" id="PTHR11240:SF79">
    <property type="entry name" value="RIBONUCLEASE T2"/>
    <property type="match status" value="1"/>
</dbReference>
<keyword evidence="5" id="KW-0378">Hydrolase</keyword>
<evidence type="ECO:0000256" key="8">
    <source>
        <dbReference type="ARBA" id="ARBA00023239"/>
    </source>
</evidence>
<evidence type="ECO:0000256" key="9">
    <source>
        <dbReference type="PIRSR" id="PIRSR633697-1"/>
    </source>
</evidence>
<organism evidence="11 12">
    <name type="scientific">Erysiphe neolycopersici</name>
    <dbReference type="NCBI Taxonomy" id="212602"/>
    <lineage>
        <taxon>Eukaryota</taxon>
        <taxon>Fungi</taxon>
        <taxon>Dikarya</taxon>
        <taxon>Ascomycota</taxon>
        <taxon>Pezizomycotina</taxon>
        <taxon>Leotiomycetes</taxon>
        <taxon>Erysiphales</taxon>
        <taxon>Erysiphaceae</taxon>
        <taxon>Erysiphe</taxon>
    </lineage>
</organism>
<dbReference type="CDD" id="cd01061">
    <property type="entry name" value="RNase_T2_euk"/>
    <property type="match status" value="1"/>
</dbReference>
<keyword evidence="3" id="KW-0540">Nuclease</keyword>
<keyword evidence="8" id="KW-0456">Lyase</keyword>
<evidence type="ECO:0000313" key="12">
    <source>
        <dbReference type="Proteomes" id="UP000286134"/>
    </source>
</evidence>
<name>A0A420HY83_9PEZI</name>
<dbReference type="GO" id="GO:0016787">
    <property type="term" value="F:hydrolase activity"/>
    <property type="evidence" value="ECO:0007669"/>
    <property type="project" value="UniProtKB-KW"/>
</dbReference>
<feature type="active site" evidence="9">
    <location>
        <position position="150"/>
    </location>
</feature>
<evidence type="ECO:0000313" key="11">
    <source>
        <dbReference type="EMBL" id="RKF62372.1"/>
    </source>
</evidence>
<dbReference type="GO" id="GO:0005576">
    <property type="term" value="C:extracellular region"/>
    <property type="evidence" value="ECO:0007669"/>
    <property type="project" value="TreeGrafter"/>
</dbReference>
<gene>
    <name evidence="11" type="ORF">OnM2_033042</name>
</gene>
<dbReference type="SUPFAM" id="SSF55895">
    <property type="entry name" value="Ribonuclease Rh-like"/>
    <property type="match status" value="1"/>
</dbReference>
<dbReference type="GO" id="GO:0033897">
    <property type="term" value="F:ribonuclease T2 activity"/>
    <property type="evidence" value="ECO:0007669"/>
    <property type="project" value="UniProtKB-EC"/>
</dbReference>
<dbReference type="InterPro" id="IPR033130">
    <property type="entry name" value="RNase_T2_His_AS_2"/>
</dbReference>
<dbReference type="PANTHER" id="PTHR11240">
    <property type="entry name" value="RIBONUCLEASE T2"/>
    <property type="match status" value="1"/>
</dbReference>
<dbReference type="InterPro" id="IPR036430">
    <property type="entry name" value="RNase_T2-like_sf"/>
</dbReference>
<dbReference type="EMBL" id="MCFK01003399">
    <property type="protein sequence ID" value="RKF62372.1"/>
    <property type="molecule type" value="Genomic_DNA"/>
</dbReference>
<dbReference type="InterPro" id="IPR018188">
    <property type="entry name" value="RNase_T2_His_AS_1"/>
</dbReference>